<keyword evidence="3" id="KW-1185">Reference proteome</keyword>
<dbReference type="EMBL" id="JXJN01019946">
    <property type="status" value="NOT_ANNOTATED_CDS"/>
    <property type="molecule type" value="Genomic_DNA"/>
</dbReference>
<keyword evidence="1" id="KW-0472">Membrane</keyword>
<protein>
    <submittedName>
        <fullName evidence="2">Uncharacterized protein</fullName>
    </submittedName>
</protein>
<keyword evidence="1" id="KW-0812">Transmembrane</keyword>
<keyword evidence="1" id="KW-1133">Transmembrane helix</keyword>
<dbReference type="AlphaFoldDB" id="A0A1B0BT05"/>
<reference evidence="2" key="2">
    <citation type="submission" date="2020-05" db="UniProtKB">
        <authorList>
            <consortium name="EnsemblMetazoa"/>
        </authorList>
    </citation>
    <scope>IDENTIFICATION</scope>
    <source>
        <strain evidence="2">IAEA</strain>
    </source>
</reference>
<evidence type="ECO:0000313" key="3">
    <source>
        <dbReference type="Proteomes" id="UP000092460"/>
    </source>
</evidence>
<dbReference type="EnsemblMetazoa" id="GPPI039610-RA">
    <property type="protein sequence ID" value="GPPI039610-PA"/>
    <property type="gene ID" value="GPPI039610"/>
</dbReference>
<reference evidence="3" key="1">
    <citation type="submission" date="2015-01" db="EMBL/GenBank/DDBJ databases">
        <authorList>
            <person name="Aksoy S."/>
            <person name="Warren W."/>
            <person name="Wilson R.K."/>
        </authorList>
    </citation>
    <scope>NUCLEOTIDE SEQUENCE [LARGE SCALE GENOMIC DNA]</scope>
    <source>
        <strain evidence="3">IAEA</strain>
    </source>
</reference>
<organism evidence="2 3">
    <name type="scientific">Glossina palpalis gambiensis</name>
    <dbReference type="NCBI Taxonomy" id="67801"/>
    <lineage>
        <taxon>Eukaryota</taxon>
        <taxon>Metazoa</taxon>
        <taxon>Ecdysozoa</taxon>
        <taxon>Arthropoda</taxon>
        <taxon>Hexapoda</taxon>
        <taxon>Insecta</taxon>
        <taxon>Pterygota</taxon>
        <taxon>Neoptera</taxon>
        <taxon>Endopterygota</taxon>
        <taxon>Diptera</taxon>
        <taxon>Brachycera</taxon>
        <taxon>Muscomorpha</taxon>
        <taxon>Hippoboscoidea</taxon>
        <taxon>Glossinidae</taxon>
        <taxon>Glossina</taxon>
    </lineage>
</organism>
<feature type="transmembrane region" description="Helical" evidence="1">
    <location>
        <begin position="98"/>
        <end position="117"/>
    </location>
</feature>
<evidence type="ECO:0000256" key="1">
    <source>
        <dbReference type="SAM" id="Phobius"/>
    </source>
</evidence>
<feature type="transmembrane region" description="Helical" evidence="1">
    <location>
        <begin position="59"/>
        <end position="78"/>
    </location>
</feature>
<name>A0A1B0BT05_9MUSC</name>
<dbReference type="Proteomes" id="UP000092460">
    <property type="component" value="Unassembled WGS sequence"/>
</dbReference>
<dbReference type="VEuPathDB" id="VectorBase:GPPI039610"/>
<proteinExistence type="predicted"/>
<sequence length="141" mass="16247">MIELMSWKWVFGKGKSSGPSFEKMGNAFEKSDSIENETISRKREMLLEKGIKRLYTENVLTITTVTLLWNSGGLFTTFVEFKRFIYRICGTRAVYLPYLWNSGGLFTAFVGLERFIYRICGTRAIYLPYLWNSGGLFTVCA</sequence>
<evidence type="ECO:0000313" key="2">
    <source>
        <dbReference type="EnsemblMetazoa" id="GPPI039610-PA"/>
    </source>
</evidence>
<accession>A0A1B0BT05</accession>